<feature type="active site" description="Proton donor/acceptor" evidence="8">
    <location>
        <position position="911"/>
    </location>
</feature>
<comment type="catalytic activity">
    <reaction evidence="7">
        <text>(L-glutamyl)(n+1)-gamma-L-glutamyl-L-glutamyl-[protein] + H2O = (L-glutamyl)(n)-gamma-L-glutamyl-L-glutamyl-[protein] + L-glutamate</text>
        <dbReference type="Rhea" id="RHEA:60004"/>
        <dbReference type="Rhea" id="RHEA-COMP:15519"/>
        <dbReference type="Rhea" id="RHEA-COMP:15675"/>
        <dbReference type="ChEBI" id="CHEBI:15377"/>
        <dbReference type="ChEBI" id="CHEBI:29985"/>
        <dbReference type="ChEBI" id="CHEBI:143623"/>
    </reaction>
    <physiologicalReaction direction="left-to-right" evidence="7">
        <dbReference type="Rhea" id="RHEA:60005"/>
    </physiologicalReaction>
</comment>
<dbReference type="Proteomes" id="UP001158576">
    <property type="component" value="Chromosome PAR"/>
</dbReference>
<comment type="cofactor">
    <cofactor evidence="1">
        <name>Zn(2+)</name>
        <dbReference type="ChEBI" id="CHEBI:29105"/>
    </cofactor>
</comment>
<dbReference type="Gene3D" id="1.25.10.10">
    <property type="entry name" value="Leucine-rich Repeat Variant"/>
    <property type="match status" value="1"/>
</dbReference>
<feature type="region of interest" description="Disordered" evidence="9">
    <location>
        <begin position="966"/>
        <end position="992"/>
    </location>
</feature>
<protein>
    <recommendedName>
        <fullName evidence="6">tubulin-glutamate carboxypeptidase</fullName>
        <ecNumber evidence="6">3.4.17.24</ecNumber>
    </recommendedName>
</protein>
<sequence length="992" mass="113153">MGANAESEAYLNEMRNGTEEECRLSSLIVILDSSAGSTARIEHRIKIAEQLLYTINKKEAYKREFLSSKGVEACLNVIEDLDSKQLALSCVKILISLLEFGFARRFIQNNGTGTLFQLVARCHSEDRAMQNHSEIVKNSLNLLILAKAKDKGFGLKCVNADGITTLLRLIREPTKVRPTALNLLKIVAGSPSCSREIIPSLQMLFTLCQVNQGKKNTGHVRIILQLIHKAIKVQKKNVTKSLPMLPVVVDLVESWHKYDHRHGGRLIHLRKGFIILLKSMTSEKEGRTKLSEPTILKKLCAVAEGMMQKNEPEQVVRLLITTMQKAIPSISPAIRSANTDTHFEQTQQDINEMPTSHVIEEQYRTFSYFERYFIEETHSKCNDDEWEDDYSGEALTRQVDIVGLDAYSKKSSGSLQDLTQSASELLPRDTLKEYAESTTYKDLCNVIDHGWDQEARAHSNQEKAEISRCERITKNINRFSDGPTLDDINNVLPSCELFGQVPQPPSPMVRTKSMARHNRALQEIEKYVHPERFERKLVYAARETERIGENTEGLLAFDSKFESGNLAEAYWTRDEQYELWIEPDMYQDSHRQWFFFKIGNIDANNRYQFSIMNFEKKESQFGKGMQPLMFSVDEARAGNPHWRRIGSNIMYFSNNIRNKGNKNYYTMSFDVTFPRDTTLVYMAYHYPYTYTRLKAHLNMIRPPENVIFQRQTLCQTLLHNKIDLVTITAAENYSKPISNREYVVISARVHPGETNSSWIMKGIMDFLVSDHKVAEAARNEFVFKLVPMLNPDGCIIGNHRTNMAKFDLNRQWEMPNPNMSPSIYYLKGFIASLNAKGKSPMCYIDLHGHSLKKNAFIFGCDGTGDVLALPRLLNRLPMFSLMNCRFQLTRETCARTVVYRRLGIPRSYTLESTYNGCNQGKHNGLQITENDLCQLGVGLVATIKLLKDYIAIGKGAFGGLGPYQTLSEQKQERGDDSDNSVSEEESEASFEI</sequence>
<dbReference type="Gene3D" id="3.40.630.10">
    <property type="entry name" value="Zn peptidases"/>
    <property type="match status" value="1"/>
</dbReference>
<proteinExistence type="inferred from homology"/>
<evidence type="ECO:0000256" key="6">
    <source>
        <dbReference type="ARBA" id="ARBA00026108"/>
    </source>
</evidence>
<dbReference type="EC" id="3.4.17.24" evidence="6"/>
<keyword evidence="4" id="KW-0645">Protease</keyword>
<evidence type="ECO:0000256" key="9">
    <source>
        <dbReference type="SAM" id="MobiDB-lite"/>
    </source>
</evidence>
<evidence type="ECO:0000256" key="5">
    <source>
        <dbReference type="ARBA" id="ARBA00024524"/>
    </source>
</evidence>
<dbReference type="InterPro" id="IPR000834">
    <property type="entry name" value="Peptidase_M14"/>
</dbReference>
<evidence type="ECO:0000313" key="11">
    <source>
        <dbReference type="EMBL" id="CAG5090976.1"/>
    </source>
</evidence>
<dbReference type="Pfam" id="PF25571">
    <property type="entry name" value="TPR_CCP1_N"/>
    <property type="match status" value="1"/>
</dbReference>
<dbReference type="SUPFAM" id="SSF53187">
    <property type="entry name" value="Zn-dependent exopeptidases"/>
    <property type="match status" value="1"/>
</dbReference>
<evidence type="ECO:0000256" key="8">
    <source>
        <dbReference type="PROSITE-ProRule" id="PRU01379"/>
    </source>
</evidence>
<evidence type="ECO:0000313" key="12">
    <source>
        <dbReference type="Proteomes" id="UP001158576"/>
    </source>
</evidence>
<accession>A0ABN7S540</accession>
<keyword evidence="4" id="KW-0121">Carboxypeptidase</keyword>
<dbReference type="EMBL" id="OU015568">
    <property type="protein sequence ID" value="CAG5090976.1"/>
    <property type="molecule type" value="Genomic_DNA"/>
</dbReference>
<dbReference type="InterPro" id="IPR016024">
    <property type="entry name" value="ARM-type_fold"/>
</dbReference>
<keyword evidence="12" id="KW-1185">Reference proteome</keyword>
<dbReference type="Gene3D" id="2.60.40.3120">
    <property type="match status" value="1"/>
</dbReference>
<evidence type="ECO:0000256" key="2">
    <source>
        <dbReference type="ARBA" id="ARBA00004514"/>
    </source>
</evidence>
<evidence type="ECO:0000259" key="10">
    <source>
        <dbReference type="PROSITE" id="PS52035"/>
    </source>
</evidence>
<name>A0ABN7S540_OIKDI</name>
<keyword evidence="4" id="KW-0378">Hydrolase</keyword>
<evidence type="ECO:0000256" key="4">
    <source>
        <dbReference type="ARBA" id="ARBA00022645"/>
    </source>
</evidence>
<organism evidence="11 12">
    <name type="scientific">Oikopleura dioica</name>
    <name type="common">Tunicate</name>
    <dbReference type="NCBI Taxonomy" id="34765"/>
    <lineage>
        <taxon>Eukaryota</taxon>
        <taxon>Metazoa</taxon>
        <taxon>Chordata</taxon>
        <taxon>Tunicata</taxon>
        <taxon>Appendicularia</taxon>
        <taxon>Copelata</taxon>
        <taxon>Oikopleuridae</taxon>
        <taxon>Oikopleura</taxon>
    </lineage>
</organism>
<dbReference type="PANTHER" id="PTHR12756">
    <property type="entry name" value="CYTOSOLIC CARBOXYPEPTIDASE"/>
    <property type="match status" value="1"/>
</dbReference>
<gene>
    <name evidence="11" type="ORF">OKIOD_LOCUS4353</name>
</gene>
<feature type="domain" description="Peptidase M14" evidence="10">
    <location>
        <begin position="686"/>
        <end position="950"/>
    </location>
</feature>
<comment type="subcellular location">
    <subcellularLocation>
        <location evidence="2">Cytoplasm</location>
        <location evidence="2">Cytosol</location>
    </subcellularLocation>
</comment>
<comment type="catalytic activity">
    <reaction evidence="5">
        <text>C-terminal L-alpha-aminoacyl-L-glutamyl-L-glutamyl-[tubulin] + H2O = C-terminal L-alpha-aminoacyl-L-glutamyl-[tubulin] + L-glutamate</text>
        <dbReference type="Rhea" id="RHEA:63792"/>
        <dbReference type="Rhea" id="RHEA-COMP:16435"/>
        <dbReference type="Rhea" id="RHEA-COMP:16436"/>
        <dbReference type="ChEBI" id="CHEBI:15377"/>
        <dbReference type="ChEBI" id="CHEBI:29985"/>
        <dbReference type="ChEBI" id="CHEBI:149555"/>
        <dbReference type="ChEBI" id="CHEBI:149556"/>
        <dbReference type="EC" id="3.4.17.24"/>
    </reaction>
    <physiologicalReaction direction="left-to-right" evidence="5">
        <dbReference type="Rhea" id="RHEA:63793"/>
    </physiologicalReaction>
</comment>
<dbReference type="SUPFAM" id="SSF48371">
    <property type="entry name" value="ARM repeat"/>
    <property type="match status" value="1"/>
</dbReference>
<evidence type="ECO:0000256" key="7">
    <source>
        <dbReference type="ARBA" id="ARBA00029302"/>
    </source>
</evidence>
<comment type="similarity">
    <text evidence="3 8">Belongs to the peptidase M14 family.</text>
</comment>
<feature type="compositionally biased region" description="Acidic residues" evidence="9">
    <location>
        <begin position="977"/>
        <end position="992"/>
    </location>
</feature>
<evidence type="ECO:0000256" key="1">
    <source>
        <dbReference type="ARBA" id="ARBA00001947"/>
    </source>
</evidence>
<evidence type="ECO:0000256" key="3">
    <source>
        <dbReference type="ARBA" id="ARBA00005988"/>
    </source>
</evidence>
<reference evidence="11 12" key="1">
    <citation type="submission" date="2021-04" db="EMBL/GenBank/DDBJ databases">
        <authorList>
            <person name="Bliznina A."/>
        </authorList>
    </citation>
    <scope>NUCLEOTIDE SEQUENCE [LARGE SCALE GENOMIC DNA]</scope>
</reference>
<dbReference type="PANTHER" id="PTHR12756:SF11">
    <property type="entry name" value="CYTOSOLIC CARBOXYPEPTIDASE 1"/>
    <property type="match status" value="1"/>
</dbReference>
<dbReference type="Pfam" id="PF18027">
    <property type="entry name" value="Pepdidase_M14_N"/>
    <property type="match status" value="1"/>
</dbReference>
<dbReference type="InterPro" id="IPR040626">
    <property type="entry name" value="Pepdidase_M14_N"/>
</dbReference>
<dbReference type="InterPro" id="IPR050821">
    <property type="entry name" value="Cytosolic_carboxypeptidase"/>
</dbReference>
<dbReference type="InterPro" id="IPR011989">
    <property type="entry name" value="ARM-like"/>
</dbReference>
<dbReference type="Pfam" id="PF00246">
    <property type="entry name" value="Peptidase_M14"/>
    <property type="match status" value="1"/>
</dbReference>
<dbReference type="PROSITE" id="PS52035">
    <property type="entry name" value="PEPTIDASE_M14"/>
    <property type="match status" value="1"/>
</dbReference>